<keyword evidence="1" id="KW-1133">Transmembrane helix</keyword>
<protein>
    <submittedName>
        <fullName evidence="2">ATPase F0F1</fullName>
    </submittedName>
</protein>
<evidence type="ECO:0000256" key="1">
    <source>
        <dbReference type="SAM" id="Phobius"/>
    </source>
</evidence>
<keyword evidence="1" id="KW-0812">Transmembrane</keyword>
<evidence type="ECO:0000313" key="2">
    <source>
        <dbReference type="EMBL" id="AVI50641.1"/>
    </source>
</evidence>
<dbReference type="OrthoDB" id="9798708at2"/>
<dbReference type="RefSeq" id="WP_105215621.1">
    <property type="nucleotide sequence ID" value="NZ_CP027062.1"/>
</dbReference>
<gene>
    <name evidence="2" type="ORF">C5O00_05435</name>
</gene>
<keyword evidence="1" id="KW-0472">Membrane</keyword>
<proteinExistence type="predicted"/>
<sequence length="57" mass="6365">MIAIIVLGTFGGIKLDEIYPNEYSLFTIICSLLAVGISMYFVVKQVTDFSKKQDKDS</sequence>
<dbReference type="AlphaFoldDB" id="A0A2S0HVD3"/>
<accession>A0A2S0HVD3</accession>
<evidence type="ECO:0000313" key="3">
    <source>
        <dbReference type="Proteomes" id="UP000238442"/>
    </source>
</evidence>
<reference evidence="2 3" key="1">
    <citation type="submission" date="2018-02" db="EMBL/GenBank/DDBJ databases">
        <title>Genomic analysis of the strain RR4-38 isolated from a seawater recirculating aquaculture system.</title>
        <authorList>
            <person name="Kim Y.-S."/>
            <person name="Jang Y.H."/>
            <person name="Kim K.-H."/>
        </authorList>
    </citation>
    <scope>NUCLEOTIDE SEQUENCE [LARGE SCALE GENOMIC DNA]</scope>
    <source>
        <strain evidence="2 3">RR4-38</strain>
    </source>
</reference>
<dbReference type="EMBL" id="CP027062">
    <property type="protein sequence ID" value="AVI50641.1"/>
    <property type="molecule type" value="Genomic_DNA"/>
</dbReference>
<dbReference type="KEGG" id="aue:C5O00_05435"/>
<dbReference type="Pfam" id="PF09527">
    <property type="entry name" value="ATPase_gene1"/>
    <property type="match status" value="1"/>
</dbReference>
<dbReference type="Proteomes" id="UP000238442">
    <property type="component" value="Chromosome"/>
</dbReference>
<organism evidence="2 3">
    <name type="scientific">Pukyongia salina</name>
    <dbReference type="NCBI Taxonomy" id="2094025"/>
    <lineage>
        <taxon>Bacteria</taxon>
        <taxon>Pseudomonadati</taxon>
        <taxon>Bacteroidota</taxon>
        <taxon>Flavobacteriia</taxon>
        <taxon>Flavobacteriales</taxon>
        <taxon>Flavobacteriaceae</taxon>
        <taxon>Pukyongia</taxon>
    </lineage>
</organism>
<dbReference type="InterPro" id="IPR032820">
    <property type="entry name" value="ATPase_put"/>
</dbReference>
<feature type="transmembrane region" description="Helical" evidence="1">
    <location>
        <begin position="23"/>
        <end position="43"/>
    </location>
</feature>
<name>A0A2S0HVD3_9FLAO</name>
<keyword evidence="3" id="KW-1185">Reference proteome</keyword>